<reference evidence="3" key="1">
    <citation type="submission" date="2017-02" db="UniProtKB">
        <authorList>
            <consortium name="WormBaseParasite"/>
        </authorList>
    </citation>
    <scope>IDENTIFICATION</scope>
</reference>
<feature type="signal peptide" evidence="1">
    <location>
        <begin position="1"/>
        <end position="20"/>
    </location>
</feature>
<feature type="chain" id="PRO_5005891293" evidence="1">
    <location>
        <begin position="21"/>
        <end position="80"/>
    </location>
</feature>
<organism evidence="2 3">
    <name type="scientific">Parastrongyloides trichosuri</name>
    <name type="common">Possum-specific nematode worm</name>
    <dbReference type="NCBI Taxonomy" id="131310"/>
    <lineage>
        <taxon>Eukaryota</taxon>
        <taxon>Metazoa</taxon>
        <taxon>Ecdysozoa</taxon>
        <taxon>Nematoda</taxon>
        <taxon>Chromadorea</taxon>
        <taxon>Rhabditida</taxon>
        <taxon>Tylenchina</taxon>
        <taxon>Panagrolaimomorpha</taxon>
        <taxon>Strongyloidoidea</taxon>
        <taxon>Strongyloididae</taxon>
        <taxon>Parastrongyloides</taxon>
    </lineage>
</organism>
<sequence>MVKRFVSCLFLIGMIILISARNINSSSLEGNGNILLKQYREVPGDEYETRPFYYNGYLIENVDPRISYKRAVGPRPLRFG</sequence>
<accession>A0A0N4Z8R5</accession>
<protein>
    <submittedName>
        <fullName evidence="3">Uncharacterized protein</fullName>
    </submittedName>
</protein>
<keyword evidence="2" id="KW-1185">Reference proteome</keyword>
<name>A0A0N4Z8R5_PARTI</name>
<dbReference type="AlphaFoldDB" id="A0A0N4Z8R5"/>
<dbReference type="WBParaSite" id="PTRK_0000369900.1">
    <property type="protein sequence ID" value="PTRK_0000369900.1"/>
    <property type="gene ID" value="PTRK_0000369900"/>
</dbReference>
<proteinExistence type="predicted"/>
<evidence type="ECO:0000313" key="3">
    <source>
        <dbReference type="WBParaSite" id="PTRK_0000369900.1"/>
    </source>
</evidence>
<dbReference type="Proteomes" id="UP000038045">
    <property type="component" value="Unplaced"/>
</dbReference>
<keyword evidence="1" id="KW-0732">Signal</keyword>
<evidence type="ECO:0000256" key="1">
    <source>
        <dbReference type="SAM" id="SignalP"/>
    </source>
</evidence>
<evidence type="ECO:0000313" key="2">
    <source>
        <dbReference type="Proteomes" id="UP000038045"/>
    </source>
</evidence>